<evidence type="ECO:0000313" key="1">
    <source>
        <dbReference type="EMBL" id="CAB5221623.1"/>
    </source>
</evidence>
<protein>
    <submittedName>
        <fullName evidence="1">Uncharacterized protein</fullName>
    </submittedName>
</protein>
<organism evidence="1">
    <name type="scientific">uncultured Caudovirales phage</name>
    <dbReference type="NCBI Taxonomy" id="2100421"/>
    <lineage>
        <taxon>Viruses</taxon>
        <taxon>Duplodnaviria</taxon>
        <taxon>Heunggongvirae</taxon>
        <taxon>Uroviricota</taxon>
        <taxon>Caudoviricetes</taxon>
        <taxon>Peduoviridae</taxon>
        <taxon>Maltschvirus</taxon>
        <taxon>Maltschvirus maltsch</taxon>
    </lineage>
</organism>
<gene>
    <name evidence="1" type="ORF">UFOVP245_209</name>
</gene>
<proteinExistence type="predicted"/>
<sequence>MNYLPMVSQYVSDKMPMKSEFQKLKDYFNKYHDYNFSSYDDNPTHTNTINATYTVIDPVDIKDKLVDYLGAVLAQCWITPTLVYDLNDRPHETLMEMGIILPSSMDLKVRKEKGKDRPRLVLFEIDPTTRKQKRVCYLQLNMTAGR</sequence>
<name>A0A6J7X2V3_9CAUD</name>
<reference evidence="1" key="1">
    <citation type="submission" date="2020-05" db="EMBL/GenBank/DDBJ databases">
        <authorList>
            <person name="Chiriac C."/>
            <person name="Salcher M."/>
            <person name="Ghai R."/>
            <person name="Kavagutti S V."/>
        </authorList>
    </citation>
    <scope>NUCLEOTIDE SEQUENCE</scope>
</reference>
<accession>A0A6J7X2V3</accession>
<dbReference type="EMBL" id="LR798287">
    <property type="protein sequence ID" value="CAB5221623.1"/>
    <property type="molecule type" value="Genomic_DNA"/>
</dbReference>